<evidence type="ECO:0000256" key="2">
    <source>
        <dbReference type="SAM" id="SignalP"/>
    </source>
</evidence>
<proteinExistence type="predicted"/>
<protein>
    <submittedName>
        <fullName evidence="3">Uncharacterized protein</fullName>
    </submittedName>
</protein>
<dbReference type="EMBL" id="CAXAJV020001287">
    <property type="protein sequence ID" value="CAL7937103.1"/>
    <property type="molecule type" value="Genomic_DNA"/>
</dbReference>
<feature type="region of interest" description="Disordered" evidence="1">
    <location>
        <begin position="125"/>
        <end position="155"/>
    </location>
</feature>
<gene>
    <name evidence="3" type="ORF">XYLVIOL_LOCUS2537</name>
</gene>
<feature type="signal peptide" evidence="2">
    <location>
        <begin position="1"/>
        <end position="24"/>
    </location>
</feature>
<sequence>MKFSIFNSLFVLTIVYSLVIQVHNQECTCGGLGQGTNPCTCSEVVVKAAELPKPTYYVSPEEIKNAASNTVIVSIDSSQNSCANSQSTSNTIVYGNNNSSPDSGSSSDIKSNTVTCGCSGQSKNAYSNTDSNAQSKSGTIIYTNSNPTDSSGSSVVYKTDVSYSDNSNVPIYTNSNPTDSSGSSVVYKTDVSYSDNSNVPIYTNSNPTDSSGSSVVYKTDVSYSDNSNVPIYTNSNPIDSSGSSVVYETDVSYTDNSNTLIYTSSSPIGSTGSSVVYETDASYSDNSNTPNTGCSCNKQNVETLEIDDSTNINGNIVSRFSPIGDLCYPLPVEPRTGKLIEKIRVTPAYPGKVVCCPPSVPYEICINTVTGETRSNVIQSGSADETDKLTITTIGNNGIITGVAPQNSASFSGSVTGSFGGAASGSLSGSKTSSTFTGLYNLPLAYANLNIGNRQKQHLKTFVNSGSSDCFDDVPGDTQVDYSYPAIPADAVSLTLAYKNLRAPNVVYRKGKQFVPEDKLSFGHRTVPADVKNENQILDIAEEKLVTVNKPVVELKLAPPKTVVIGSYDEQEEAKLAELEAIERESLTQEETADQIVESLITYKDLGYAPVGAAYKSMSFNQGIMNGKLDDSAEEPCGPLGPPVPGYIPGTVIVQEQQIIDGSSSNSGITDINGNMEIQVSGPEPCPK</sequence>
<name>A0ABP1NAM7_XYLVO</name>
<accession>A0ABP1NAM7</accession>
<organism evidence="3 4">
    <name type="scientific">Xylocopa violacea</name>
    <name type="common">Violet carpenter bee</name>
    <name type="synonym">Apis violacea</name>
    <dbReference type="NCBI Taxonomy" id="135666"/>
    <lineage>
        <taxon>Eukaryota</taxon>
        <taxon>Metazoa</taxon>
        <taxon>Ecdysozoa</taxon>
        <taxon>Arthropoda</taxon>
        <taxon>Hexapoda</taxon>
        <taxon>Insecta</taxon>
        <taxon>Pterygota</taxon>
        <taxon>Neoptera</taxon>
        <taxon>Endopterygota</taxon>
        <taxon>Hymenoptera</taxon>
        <taxon>Apocrita</taxon>
        <taxon>Aculeata</taxon>
        <taxon>Apoidea</taxon>
        <taxon>Anthophila</taxon>
        <taxon>Apidae</taxon>
        <taxon>Xylocopa</taxon>
        <taxon>Xylocopa</taxon>
    </lineage>
</organism>
<keyword evidence="2" id="KW-0732">Signal</keyword>
<evidence type="ECO:0000313" key="3">
    <source>
        <dbReference type="EMBL" id="CAL7937103.1"/>
    </source>
</evidence>
<feature type="region of interest" description="Disordered" evidence="1">
    <location>
        <begin position="664"/>
        <end position="688"/>
    </location>
</feature>
<feature type="compositionally biased region" description="Polar residues" evidence="1">
    <location>
        <begin position="664"/>
        <end position="678"/>
    </location>
</feature>
<keyword evidence="4" id="KW-1185">Reference proteome</keyword>
<feature type="chain" id="PRO_5045509108" evidence="2">
    <location>
        <begin position="25"/>
        <end position="688"/>
    </location>
</feature>
<comment type="caution">
    <text evidence="3">The sequence shown here is derived from an EMBL/GenBank/DDBJ whole genome shotgun (WGS) entry which is preliminary data.</text>
</comment>
<evidence type="ECO:0000313" key="4">
    <source>
        <dbReference type="Proteomes" id="UP001642520"/>
    </source>
</evidence>
<feature type="region of interest" description="Disordered" evidence="1">
    <location>
        <begin position="195"/>
        <end position="214"/>
    </location>
</feature>
<reference evidence="3 4" key="1">
    <citation type="submission" date="2024-08" db="EMBL/GenBank/DDBJ databases">
        <authorList>
            <person name="Will J Nash"/>
            <person name="Angela Man"/>
            <person name="Seanna McTaggart"/>
            <person name="Kendall Baker"/>
            <person name="Tom Barker"/>
            <person name="Leah Catchpole"/>
            <person name="Alex Durrant"/>
            <person name="Karim Gharbi"/>
            <person name="Naomi Irish"/>
            <person name="Gemy Kaithakottil"/>
            <person name="Debby Ku"/>
            <person name="Aaliyah Providence"/>
            <person name="Felix Shaw"/>
            <person name="David Swarbreck"/>
            <person name="Chris Watkins"/>
            <person name="Ann M. McCartney"/>
            <person name="Giulio Formenti"/>
            <person name="Alice Mouton"/>
            <person name="Noel Vella"/>
            <person name="Bjorn M von Reumont"/>
            <person name="Adriana Vella"/>
            <person name="Wilfried Haerty"/>
        </authorList>
    </citation>
    <scope>NUCLEOTIDE SEQUENCE [LARGE SCALE GENOMIC DNA]</scope>
</reference>
<dbReference type="Proteomes" id="UP001642520">
    <property type="component" value="Unassembled WGS sequence"/>
</dbReference>
<evidence type="ECO:0000256" key="1">
    <source>
        <dbReference type="SAM" id="MobiDB-lite"/>
    </source>
</evidence>